<keyword evidence="1" id="KW-0805">Transcription regulation</keyword>
<reference evidence="5 6" key="1">
    <citation type="submission" date="2020-08" db="EMBL/GenBank/DDBJ databases">
        <title>A Genomic Blueprint of the Chicken Gut Microbiome.</title>
        <authorList>
            <person name="Gilroy R."/>
            <person name="Ravi A."/>
            <person name="Getino M."/>
            <person name="Pursley I."/>
            <person name="Horton D.L."/>
            <person name="Alikhan N.-F."/>
            <person name="Baker D."/>
            <person name="Gharbi K."/>
            <person name="Hall N."/>
            <person name="Watson M."/>
            <person name="Adriaenssens E.M."/>
            <person name="Foster-Nyarko E."/>
            <person name="Jarju S."/>
            <person name="Secka A."/>
            <person name="Antonio M."/>
            <person name="Oren A."/>
            <person name="Chaudhuri R."/>
            <person name="La Ragione R.M."/>
            <person name="Hildebrand F."/>
            <person name="Pallen M.J."/>
        </authorList>
    </citation>
    <scope>NUCLEOTIDE SEQUENCE [LARGE SCALE GENOMIC DNA]</scope>
    <source>
        <strain evidence="5 6">Sa2CUA8</strain>
    </source>
</reference>
<protein>
    <submittedName>
        <fullName evidence="5">Zf-HC2 domain-containing protein</fullName>
    </submittedName>
</protein>
<evidence type="ECO:0000256" key="3">
    <source>
        <dbReference type="SAM" id="Phobius"/>
    </source>
</evidence>
<dbReference type="RefSeq" id="WP_191788816.1">
    <property type="nucleotide sequence ID" value="NZ_JACSQE010000001.1"/>
</dbReference>
<dbReference type="Proteomes" id="UP000633601">
    <property type="component" value="Unassembled WGS sequence"/>
</dbReference>
<keyword evidence="3" id="KW-1133">Transmembrane helix</keyword>
<keyword evidence="6" id="KW-1185">Reference proteome</keyword>
<dbReference type="EMBL" id="JACSQE010000001">
    <property type="protein sequence ID" value="MBD7997056.1"/>
    <property type="molecule type" value="Genomic_DNA"/>
</dbReference>
<gene>
    <name evidence="5" type="ORF">H9640_00615</name>
</gene>
<dbReference type="InterPro" id="IPR027383">
    <property type="entry name" value="Znf_put"/>
</dbReference>
<feature type="transmembrane region" description="Helical" evidence="3">
    <location>
        <begin position="118"/>
        <end position="137"/>
    </location>
</feature>
<keyword evidence="3" id="KW-0472">Membrane</keyword>
<name>A0ABR8UXT8_9CELL</name>
<keyword evidence="3" id="KW-0812">Transmembrane</keyword>
<evidence type="ECO:0000313" key="6">
    <source>
        <dbReference type="Proteomes" id="UP000633601"/>
    </source>
</evidence>
<comment type="caution">
    <text evidence="5">The sequence shown here is derived from an EMBL/GenBank/DDBJ whole genome shotgun (WGS) entry which is preliminary data.</text>
</comment>
<feature type="domain" description="Putative zinc-finger" evidence="4">
    <location>
        <begin position="7"/>
        <end position="35"/>
    </location>
</feature>
<sequence length="338" mass="35038">MTHLGTLVSALADDQLSPATRERALTHVAGCDQCAAELAVARAVRKRLSCARDVLPTTDLTSRLLALSSEMPAAQGDPLRQGPPVRDPWAASPEAGALRDALTGDFVAHARRRRARRVAVAASSGVAVLAVALFTLGDRPVVVPDRHVAAPLTLLAQAGNEVRDAAGADLVPVLPSTGGSGTSAAGADPGAASGDSMDLVDSAALAWMADHGWTSPSGMLEGFDVTGVHLVGEDKDVLQVDLAGPAGTIVVREQLGRLDTTSLTRSEGFDGRAVYVLSDEPWHVVWQAGDTVIDVVAEARKEVLAAFVATFPAHDFDEGVPARISRGWTTMTGALGTP</sequence>
<keyword evidence="2" id="KW-0804">Transcription</keyword>
<evidence type="ECO:0000259" key="4">
    <source>
        <dbReference type="Pfam" id="PF13490"/>
    </source>
</evidence>
<evidence type="ECO:0000256" key="2">
    <source>
        <dbReference type="ARBA" id="ARBA00023163"/>
    </source>
</evidence>
<dbReference type="InterPro" id="IPR041916">
    <property type="entry name" value="Anti_sigma_zinc_sf"/>
</dbReference>
<evidence type="ECO:0000256" key="1">
    <source>
        <dbReference type="ARBA" id="ARBA00023015"/>
    </source>
</evidence>
<organism evidence="5 6">
    <name type="scientific">Oerskovia gallyi</name>
    <dbReference type="NCBI Taxonomy" id="2762226"/>
    <lineage>
        <taxon>Bacteria</taxon>
        <taxon>Bacillati</taxon>
        <taxon>Actinomycetota</taxon>
        <taxon>Actinomycetes</taxon>
        <taxon>Micrococcales</taxon>
        <taxon>Cellulomonadaceae</taxon>
        <taxon>Oerskovia</taxon>
    </lineage>
</organism>
<evidence type="ECO:0000313" key="5">
    <source>
        <dbReference type="EMBL" id="MBD7997056.1"/>
    </source>
</evidence>
<dbReference type="Pfam" id="PF13490">
    <property type="entry name" value="zf-HC2"/>
    <property type="match status" value="1"/>
</dbReference>
<accession>A0ABR8UXT8</accession>
<proteinExistence type="predicted"/>
<dbReference type="Gene3D" id="1.10.10.1320">
    <property type="entry name" value="Anti-sigma factor, zinc-finger domain"/>
    <property type="match status" value="1"/>
</dbReference>